<evidence type="ECO:0000313" key="3">
    <source>
        <dbReference type="Proteomes" id="UP001162480"/>
    </source>
</evidence>
<keyword evidence="3" id="KW-1185">Reference proteome</keyword>
<dbReference type="Proteomes" id="UP001162480">
    <property type="component" value="Chromosome 2"/>
</dbReference>
<reference evidence="2" key="1">
    <citation type="submission" date="2023-08" db="EMBL/GenBank/DDBJ databases">
        <authorList>
            <person name="Alioto T."/>
            <person name="Alioto T."/>
            <person name="Gomez Garrido J."/>
        </authorList>
    </citation>
    <scope>NUCLEOTIDE SEQUENCE</scope>
</reference>
<evidence type="ECO:0000256" key="1">
    <source>
        <dbReference type="SAM" id="MobiDB-lite"/>
    </source>
</evidence>
<gene>
    <name evidence="2" type="ORF">OCTVUL_1B003815</name>
</gene>
<dbReference type="EMBL" id="OX597815">
    <property type="protein sequence ID" value="CAI9717383.1"/>
    <property type="molecule type" value="Genomic_DNA"/>
</dbReference>
<feature type="compositionally biased region" description="Basic and acidic residues" evidence="1">
    <location>
        <begin position="1"/>
        <end position="10"/>
    </location>
</feature>
<organism evidence="2 3">
    <name type="scientific">Octopus vulgaris</name>
    <name type="common">Common octopus</name>
    <dbReference type="NCBI Taxonomy" id="6645"/>
    <lineage>
        <taxon>Eukaryota</taxon>
        <taxon>Metazoa</taxon>
        <taxon>Spiralia</taxon>
        <taxon>Lophotrochozoa</taxon>
        <taxon>Mollusca</taxon>
        <taxon>Cephalopoda</taxon>
        <taxon>Coleoidea</taxon>
        <taxon>Octopodiformes</taxon>
        <taxon>Octopoda</taxon>
        <taxon>Incirrata</taxon>
        <taxon>Octopodidae</taxon>
        <taxon>Octopus</taxon>
    </lineage>
</organism>
<proteinExistence type="predicted"/>
<evidence type="ECO:0000313" key="2">
    <source>
        <dbReference type="EMBL" id="CAI9717383.1"/>
    </source>
</evidence>
<protein>
    <submittedName>
        <fullName evidence="2">Uncharacterized protein</fullName>
    </submittedName>
</protein>
<sequence>MIQKNRDNRSSKMSSDGGGGGSCGEKMEMFNVHISLSFHRMFEDEDFSEQKCCLDSQFGIIPGQLNKTFKRVVAAFPILTVGFRLNDSFKDFSFTKLNHIGVVVHDQQLSTLKP</sequence>
<accession>A0AA36EZB6</accession>
<feature type="region of interest" description="Disordered" evidence="1">
    <location>
        <begin position="1"/>
        <end position="24"/>
    </location>
</feature>
<dbReference type="AlphaFoldDB" id="A0AA36EZB6"/>
<name>A0AA36EZB6_OCTVU</name>